<dbReference type="Pfam" id="PF01569">
    <property type="entry name" value="PAP2"/>
    <property type="match status" value="1"/>
</dbReference>
<feature type="transmembrane region" description="Helical" evidence="1">
    <location>
        <begin position="12"/>
        <end position="28"/>
    </location>
</feature>
<name>A0A6I1FPD7_9BACI</name>
<feature type="domain" description="Phosphatidic acid phosphatase type 2/haloperoxidase" evidence="2">
    <location>
        <begin position="93"/>
        <end position="207"/>
    </location>
</feature>
<evidence type="ECO:0000259" key="2">
    <source>
        <dbReference type="SMART" id="SM00014"/>
    </source>
</evidence>
<organism evidence="3 4">
    <name type="scientific">Bacillus aerolatus</name>
    <dbReference type="NCBI Taxonomy" id="2653354"/>
    <lineage>
        <taxon>Bacteria</taxon>
        <taxon>Bacillati</taxon>
        <taxon>Bacillota</taxon>
        <taxon>Bacilli</taxon>
        <taxon>Bacillales</taxon>
        <taxon>Bacillaceae</taxon>
        <taxon>Bacillus</taxon>
    </lineage>
</organism>
<feature type="transmembrane region" description="Helical" evidence="1">
    <location>
        <begin position="196"/>
        <end position="215"/>
    </location>
</feature>
<dbReference type="EMBL" id="WEIO01000001">
    <property type="protein sequence ID" value="KAB7709111.1"/>
    <property type="molecule type" value="Genomic_DNA"/>
</dbReference>
<dbReference type="CDD" id="cd03392">
    <property type="entry name" value="PAP2_like_2"/>
    <property type="match status" value="1"/>
</dbReference>
<dbReference type="InterPro" id="IPR036938">
    <property type="entry name" value="PAP2/HPO_sf"/>
</dbReference>
<protein>
    <submittedName>
        <fullName evidence="3">Phosphatase PAP2 family protein</fullName>
    </submittedName>
</protein>
<gene>
    <name evidence="3" type="ORF">F9802_03090</name>
</gene>
<feature type="transmembrane region" description="Helical" evidence="1">
    <location>
        <begin position="166"/>
        <end position="184"/>
    </location>
</feature>
<proteinExistence type="predicted"/>
<keyword evidence="1" id="KW-1133">Transmembrane helix</keyword>
<dbReference type="SUPFAM" id="SSF48317">
    <property type="entry name" value="Acid phosphatase/Vanadium-dependent haloperoxidase"/>
    <property type="match status" value="1"/>
</dbReference>
<dbReference type="RefSeq" id="WP_152149637.1">
    <property type="nucleotide sequence ID" value="NZ_WEIO01000001.1"/>
</dbReference>
<reference evidence="3 4" key="1">
    <citation type="submission" date="2019-10" db="EMBL/GenBank/DDBJ databases">
        <title>Bacillus aerolatum sp. nov., isolated from bioaerosol of sport playgrounds.</title>
        <authorList>
            <person name="Chen P."/>
            <person name="Zhang G."/>
        </authorList>
    </citation>
    <scope>NUCLEOTIDE SEQUENCE [LARGE SCALE GENOMIC DNA]</scope>
    <source>
        <strain evidence="3 4">CX253</strain>
    </source>
</reference>
<feature type="transmembrane region" description="Helical" evidence="1">
    <location>
        <begin position="61"/>
        <end position="86"/>
    </location>
</feature>
<accession>A0A6I1FPD7</accession>
<dbReference type="PANTHER" id="PTHR14969:SF13">
    <property type="entry name" value="AT30094P"/>
    <property type="match status" value="1"/>
</dbReference>
<dbReference type="InterPro" id="IPR000326">
    <property type="entry name" value="PAP2/HPO"/>
</dbReference>
<comment type="caution">
    <text evidence="3">The sequence shown here is derived from an EMBL/GenBank/DDBJ whole genome shotgun (WGS) entry which is preliminary data.</text>
</comment>
<dbReference type="Gene3D" id="1.20.144.10">
    <property type="entry name" value="Phosphatidic acid phosphatase type 2/haloperoxidase"/>
    <property type="match status" value="2"/>
</dbReference>
<keyword evidence="1" id="KW-0472">Membrane</keyword>
<dbReference type="SMART" id="SM00014">
    <property type="entry name" value="acidPPc"/>
    <property type="match status" value="1"/>
</dbReference>
<feature type="transmembrane region" description="Helical" evidence="1">
    <location>
        <begin position="93"/>
        <end position="112"/>
    </location>
</feature>
<sequence length="231" mass="26112">MNNQEKKRTALYYLLLLAFLVFFTWAFLEVVEALKENKVEAFDLAIIDEVQSWVTAGRTDLVVYITHLGSVKGIAGGTLLAALILFLKRKRDYALFIILTVAVGAGYFNHLLKELFKRQRPDVLPLIEQGGYSFPSGHSMGSFIFYGALAFILFQLLDKLSWKVTGALTALLFIFIIGLSRIYLGVHYPSDVVGGYAAGAAWLLFSMAAFHYYEYHMNKRFLKRSNQQKAT</sequence>
<dbReference type="Proteomes" id="UP000429595">
    <property type="component" value="Unassembled WGS sequence"/>
</dbReference>
<evidence type="ECO:0000313" key="3">
    <source>
        <dbReference type="EMBL" id="KAB7709111.1"/>
    </source>
</evidence>
<feature type="transmembrane region" description="Helical" evidence="1">
    <location>
        <begin position="132"/>
        <end position="154"/>
    </location>
</feature>
<dbReference type="PANTHER" id="PTHR14969">
    <property type="entry name" value="SPHINGOSINE-1-PHOSPHATE PHOSPHOHYDROLASE"/>
    <property type="match status" value="1"/>
</dbReference>
<evidence type="ECO:0000313" key="4">
    <source>
        <dbReference type="Proteomes" id="UP000429595"/>
    </source>
</evidence>
<keyword evidence="1" id="KW-0812">Transmembrane</keyword>
<dbReference type="AlphaFoldDB" id="A0A6I1FPD7"/>
<evidence type="ECO:0000256" key="1">
    <source>
        <dbReference type="SAM" id="Phobius"/>
    </source>
</evidence>
<keyword evidence="4" id="KW-1185">Reference proteome</keyword>